<dbReference type="GO" id="GO:0015297">
    <property type="term" value="F:antiporter activity"/>
    <property type="evidence" value="ECO:0007669"/>
    <property type="project" value="UniProtKB-KW"/>
</dbReference>
<keyword evidence="3" id="KW-0813">Transport</keyword>
<dbReference type="Pfam" id="PF00999">
    <property type="entry name" value="Na_H_Exchanger"/>
    <property type="match status" value="1"/>
</dbReference>
<accession>A0A387ARF5</accession>
<evidence type="ECO:0000256" key="4">
    <source>
        <dbReference type="ARBA" id="ARBA00022449"/>
    </source>
</evidence>
<evidence type="ECO:0000313" key="14">
    <source>
        <dbReference type="Proteomes" id="UP000272003"/>
    </source>
</evidence>
<evidence type="ECO:0000256" key="1">
    <source>
        <dbReference type="ARBA" id="ARBA00004141"/>
    </source>
</evidence>
<keyword evidence="9 11" id="KW-0472">Membrane</keyword>
<proteinExistence type="inferred from homology"/>
<evidence type="ECO:0000256" key="2">
    <source>
        <dbReference type="ARBA" id="ARBA00005551"/>
    </source>
</evidence>
<feature type="transmembrane region" description="Helical" evidence="11">
    <location>
        <begin position="211"/>
        <end position="230"/>
    </location>
</feature>
<feature type="transmembrane region" description="Helical" evidence="11">
    <location>
        <begin position="353"/>
        <end position="372"/>
    </location>
</feature>
<feature type="transmembrane region" description="Helical" evidence="11">
    <location>
        <begin position="264"/>
        <end position="283"/>
    </location>
</feature>
<evidence type="ECO:0000256" key="5">
    <source>
        <dbReference type="ARBA" id="ARBA00022692"/>
    </source>
</evidence>
<dbReference type="Proteomes" id="UP000272003">
    <property type="component" value="Chromosome"/>
</dbReference>
<dbReference type="PANTHER" id="PTHR43562">
    <property type="entry name" value="NAPA-TYPE SODIUM/HYDROGEN ANTIPORTER"/>
    <property type="match status" value="1"/>
</dbReference>
<feature type="transmembrane region" description="Helical" evidence="11">
    <location>
        <begin position="290"/>
        <end position="309"/>
    </location>
</feature>
<dbReference type="GO" id="GO:0016020">
    <property type="term" value="C:membrane"/>
    <property type="evidence" value="ECO:0007669"/>
    <property type="project" value="UniProtKB-SubCell"/>
</dbReference>
<keyword evidence="14" id="KW-1185">Reference proteome</keyword>
<reference evidence="13 14" key="1">
    <citation type="submission" date="2018-09" db="EMBL/GenBank/DDBJ databases">
        <title>Genome sequencing of strain BHWM-4.</title>
        <authorList>
            <person name="Heo J."/>
            <person name="Kim S.-J."/>
            <person name="Kwon S.-W."/>
        </authorList>
    </citation>
    <scope>NUCLEOTIDE SEQUENCE [LARGE SCALE GENOMIC DNA]</scope>
    <source>
        <strain evidence="13 14">BHWM-4</strain>
    </source>
</reference>
<dbReference type="InterPro" id="IPR038770">
    <property type="entry name" value="Na+/solute_symporter_sf"/>
</dbReference>
<protein>
    <submittedName>
        <fullName evidence="13">Cation:proton antiporter</fullName>
    </submittedName>
</protein>
<evidence type="ECO:0000313" key="13">
    <source>
        <dbReference type="EMBL" id="AYF92029.1"/>
    </source>
</evidence>
<keyword evidence="7" id="KW-0915">Sodium</keyword>
<dbReference type="InterPro" id="IPR006153">
    <property type="entry name" value="Cation/H_exchanger_TM"/>
</dbReference>
<organism evidence="13 14">
    <name type="scientific">Apilactobacillus bombintestini</name>
    <dbReference type="NCBI Taxonomy" id="2419772"/>
    <lineage>
        <taxon>Bacteria</taxon>
        <taxon>Bacillati</taxon>
        <taxon>Bacillota</taxon>
        <taxon>Bacilli</taxon>
        <taxon>Lactobacillales</taxon>
        <taxon>Lactobacillaceae</taxon>
        <taxon>Apilactobacillus</taxon>
    </lineage>
</organism>
<evidence type="ECO:0000256" key="7">
    <source>
        <dbReference type="ARBA" id="ARBA00023053"/>
    </source>
</evidence>
<evidence type="ECO:0000256" key="9">
    <source>
        <dbReference type="ARBA" id="ARBA00023136"/>
    </source>
</evidence>
<dbReference type="PANTHER" id="PTHR43562:SF3">
    <property type="entry name" value="SODIUM ION_PROTON EXCHANGER (EUROFUNG)"/>
    <property type="match status" value="1"/>
</dbReference>
<evidence type="ECO:0000256" key="11">
    <source>
        <dbReference type="SAM" id="Phobius"/>
    </source>
</evidence>
<evidence type="ECO:0000256" key="8">
    <source>
        <dbReference type="ARBA" id="ARBA00023065"/>
    </source>
</evidence>
<dbReference type="GO" id="GO:0006814">
    <property type="term" value="P:sodium ion transport"/>
    <property type="evidence" value="ECO:0007669"/>
    <property type="project" value="UniProtKB-KW"/>
</dbReference>
<evidence type="ECO:0000256" key="6">
    <source>
        <dbReference type="ARBA" id="ARBA00022989"/>
    </source>
</evidence>
<feature type="domain" description="Cation/H+ exchanger transmembrane" evidence="12">
    <location>
        <begin position="9"/>
        <end position="376"/>
    </location>
</feature>
<dbReference type="Gene3D" id="1.20.1530.20">
    <property type="match status" value="1"/>
</dbReference>
<evidence type="ECO:0000256" key="10">
    <source>
        <dbReference type="ARBA" id="ARBA00023201"/>
    </source>
</evidence>
<feature type="transmembrane region" description="Helical" evidence="11">
    <location>
        <begin position="144"/>
        <end position="171"/>
    </location>
</feature>
<dbReference type="RefSeq" id="WP_120783803.1">
    <property type="nucleotide sequence ID" value="NZ_CP032626.1"/>
</dbReference>
<dbReference type="KEGG" id="abom:D7I45_00275"/>
<gene>
    <name evidence="13" type="ORF">D7I45_00275</name>
</gene>
<evidence type="ECO:0000259" key="12">
    <source>
        <dbReference type="Pfam" id="PF00999"/>
    </source>
</evidence>
<feature type="transmembrane region" description="Helical" evidence="11">
    <location>
        <begin position="177"/>
        <end position="199"/>
    </location>
</feature>
<feature type="transmembrane region" description="Helical" evidence="11">
    <location>
        <begin position="44"/>
        <end position="68"/>
    </location>
</feature>
<dbReference type="AlphaFoldDB" id="A0A387ARF5"/>
<dbReference type="GO" id="GO:1902600">
    <property type="term" value="P:proton transmembrane transport"/>
    <property type="evidence" value="ECO:0007669"/>
    <property type="project" value="InterPro"/>
</dbReference>
<sequence>MNYLLVLVLILLVAWLMGEAFERLQMPAVVGQLVGGFLLGPAVLNWVKPSSMIATFAELGVIVLMFLAGLESDLNLLKKYFKPSIVVAVLGIALPVISIYALGRFHALSTLESLFIGVIFAATSVSISVAVLKEMHALNTDAGVTILGAAVADDILSVLLLSAVVTIFGVSDDGPQLSLPMIVGLQVLFFLLIWGLYYVVKKFPIHIWKNWQSYVSLFALLFCLLMSGIAEDVQLSAITGAFFAGIIVSQTEYRKQVTVQVENFGMLLFVPIFFVNVGLNMQLSGIMNNVWLFIDLSLLAIITKFLGAYEGSRMFGFDHVSAAEVGAGMISRGEVGLIIAEMGLKSHLISENYYSTIIAAIVITTIVAPLILRPIISIKRRKNI</sequence>
<dbReference type="OrthoDB" id="9793589at2"/>
<keyword evidence="10" id="KW-0739">Sodium transport</keyword>
<feature type="transmembrane region" description="Helical" evidence="11">
    <location>
        <begin position="114"/>
        <end position="132"/>
    </location>
</feature>
<dbReference type="EMBL" id="CP032626">
    <property type="protein sequence ID" value="AYF92029.1"/>
    <property type="molecule type" value="Genomic_DNA"/>
</dbReference>
<keyword evidence="5 11" id="KW-0812">Transmembrane</keyword>
<keyword evidence="6 11" id="KW-1133">Transmembrane helix</keyword>
<feature type="transmembrane region" description="Helical" evidence="11">
    <location>
        <begin position="80"/>
        <end position="102"/>
    </location>
</feature>
<comment type="subcellular location">
    <subcellularLocation>
        <location evidence="1">Membrane</location>
        <topology evidence="1">Multi-pass membrane protein</topology>
    </subcellularLocation>
</comment>
<name>A0A387ARF5_9LACO</name>
<comment type="similarity">
    <text evidence="2">Belongs to the monovalent cation:proton antiporter 2 (CPA2) transporter (TC 2.A.37) family.</text>
</comment>
<keyword evidence="4" id="KW-0050">Antiport</keyword>
<keyword evidence="8" id="KW-0406">Ion transport</keyword>
<evidence type="ECO:0000256" key="3">
    <source>
        <dbReference type="ARBA" id="ARBA00022448"/>
    </source>
</evidence>